<dbReference type="GO" id="GO:0000287">
    <property type="term" value="F:magnesium ion binding"/>
    <property type="evidence" value="ECO:0007669"/>
    <property type="project" value="TreeGrafter"/>
</dbReference>
<name>A0A1P8WFY9_9PLAN</name>
<dbReference type="Proteomes" id="UP000187735">
    <property type="component" value="Chromosome"/>
</dbReference>
<keyword evidence="5" id="KW-1185">Reference proteome</keyword>
<dbReference type="SUPFAM" id="SSF56784">
    <property type="entry name" value="HAD-like"/>
    <property type="match status" value="1"/>
</dbReference>
<organism evidence="4 5">
    <name type="scientific">Fuerstiella marisgermanici</name>
    <dbReference type="NCBI Taxonomy" id="1891926"/>
    <lineage>
        <taxon>Bacteria</taxon>
        <taxon>Pseudomonadati</taxon>
        <taxon>Planctomycetota</taxon>
        <taxon>Planctomycetia</taxon>
        <taxon>Planctomycetales</taxon>
        <taxon>Planctomycetaceae</taxon>
        <taxon>Fuerstiella</taxon>
    </lineage>
</organism>
<dbReference type="KEGG" id="fmr:Fuma_02598"/>
<dbReference type="PANTHER" id="PTHR10000:SF8">
    <property type="entry name" value="HAD SUPERFAMILY HYDROLASE-LIKE, TYPE 3"/>
    <property type="match status" value="1"/>
</dbReference>
<dbReference type="SFLD" id="SFLDG01140">
    <property type="entry name" value="C2.B:_Phosphomannomutase_and_P"/>
    <property type="match status" value="1"/>
</dbReference>
<keyword evidence="1" id="KW-0479">Metal-binding</keyword>
<dbReference type="GO" id="GO:0050531">
    <property type="term" value="F:mannosyl-3-phosphoglycerate phosphatase activity"/>
    <property type="evidence" value="ECO:0007669"/>
    <property type="project" value="UniProtKB-EC"/>
</dbReference>
<dbReference type="Gene3D" id="3.40.50.1000">
    <property type="entry name" value="HAD superfamily/HAD-like"/>
    <property type="match status" value="1"/>
</dbReference>
<accession>A0A1P8WFY9</accession>
<dbReference type="NCBIfam" id="TIGR01484">
    <property type="entry name" value="HAD-SF-IIB"/>
    <property type="match status" value="1"/>
</dbReference>
<evidence type="ECO:0000256" key="1">
    <source>
        <dbReference type="ARBA" id="ARBA00022723"/>
    </source>
</evidence>
<dbReference type="GO" id="GO:0051479">
    <property type="term" value="P:mannosylglycerate biosynthetic process"/>
    <property type="evidence" value="ECO:0007669"/>
    <property type="project" value="InterPro"/>
</dbReference>
<proteinExistence type="predicted"/>
<evidence type="ECO:0000256" key="2">
    <source>
        <dbReference type="ARBA" id="ARBA00022801"/>
    </source>
</evidence>
<dbReference type="Gene3D" id="3.30.980.20">
    <property type="entry name" value="Putative mannosyl-3-phosphoglycerate phosphatase, domain 2"/>
    <property type="match status" value="1"/>
</dbReference>
<reference evidence="4 5" key="1">
    <citation type="journal article" date="2016" name="Front. Microbiol.">
        <title>Fuerstia marisgermanicae gen. nov., sp. nov., an Unusual Member of the Phylum Planctomycetes from the German Wadden Sea.</title>
        <authorList>
            <person name="Kohn T."/>
            <person name="Heuer A."/>
            <person name="Jogler M."/>
            <person name="Vollmers J."/>
            <person name="Boedeker C."/>
            <person name="Bunk B."/>
            <person name="Rast P."/>
            <person name="Borchert D."/>
            <person name="Glockner I."/>
            <person name="Freese H.M."/>
            <person name="Klenk H.P."/>
            <person name="Overmann J."/>
            <person name="Kaster A.K."/>
            <person name="Rohde M."/>
            <person name="Wiegand S."/>
            <person name="Jogler C."/>
        </authorList>
    </citation>
    <scope>NUCLEOTIDE SEQUENCE [LARGE SCALE GENOMIC DNA]</scope>
    <source>
        <strain evidence="4 5">NH11</strain>
    </source>
</reference>
<sequence>MSGMTKHRLIVFSDLDGCLLNKHDYQWQDARQCLLELRDRGVPLILASSKTVAEIEAIAAEIPCVNSPFISENGGAICWRSLATAGDPEIQCAGVPRSEILDLLAKLKSQFQFRSFRDLGLSGVMESTSLDAEKATAAMMRQSTEPLLWDDSENQRTEFEQILQQHKLTLTKGGRFWHVAGKISKGDALRKVVERYRNPGAVVAAIGDSQIDQSMLDAANVPIGIRVNGILSVNVSCPPGIVPQSEGARGWAEAVTELLRNFE</sequence>
<dbReference type="PANTHER" id="PTHR10000">
    <property type="entry name" value="PHOSPHOSERINE PHOSPHATASE"/>
    <property type="match status" value="1"/>
</dbReference>
<evidence type="ECO:0000313" key="5">
    <source>
        <dbReference type="Proteomes" id="UP000187735"/>
    </source>
</evidence>
<evidence type="ECO:0000256" key="3">
    <source>
        <dbReference type="ARBA" id="ARBA00022842"/>
    </source>
</evidence>
<dbReference type="EMBL" id="CP017641">
    <property type="protein sequence ID" value="APZ92986.1"/>
    <property type="molecule type" value="Genomic_DNA"/>
</dbReference>
<dbReference type="InterPro" id="IPR036412">
    <property type="entry name" value="HAD-like_sf"/>
</dbReference>
<keyword evidence="3" id="KW-0460">Magnesium</keyword>
<dbReference type="InterPro" id="IPR006381">
    <property type="entry name" value="HAD-SF-IIB-MPGP"/>
</dbReference>
<dbReference type="NCBIfam" id="TIGR01486">
    <property type="entry name" value="HAD-SF-IIB-MPGP"/>
    <property type="match status" value="1"/>
</dbReference>
<dbReference type="AlphaFoldDB" id="A0A1P8WFY9"/>
<gene>
    <name evidence="4" type="primary">gpgP</name>
    <name evidence="4" type="ORF">Fuma_02598</name>
</gene>
<keyword evidence="2 4" id="KW-0378">Hydrolase</keyword>
<dbReference type="SFLD" id="SFLDG01142">
    <property type="entry name" value="C2.B.2:_Mannosyl-3-phosphoglyc"/>
    <property type="match status" value="1"/>
</dbReference>
<dbReference type="EC" id="3.1.3.70" evidence="4"/>
<protein>
    <submittedName>
        <fullName evidence="4">Glucosyl-3-phosphoglycerate/mannosyl-3-phosphoglycerate phosphatase</fullName>
        <ecNumber evidence="4">3.1.3.70</ecNumber>
    </submittedName>
</protein>
<evidence type="ECO:0000313" key="4">
    <source>
        <dbReference type="EMBL" id="APZ92986.1"/>
    </source>
</evidence>
<dbReference type="STRING" id="1891926.Fuma_02598"/>
<dbReference type="Pfam" id="PF08282">
    <property type="entry name" value="Hydrolase_3"/>
    <property type="match status" value="1"/>
</dbReference>
<dbReference type="SFLD" id="SFLDS00003">
    <property type="entry name" value="Haloacid_Dehalogenase"/>
    <property type="match status" value="1"/>
</dbReference>
<dbReference type="InterPro" id="IPR006379">
    <property type="entry name" value="HAD-SF_hydro_IIB"/>
</dbReference>
<dbReference type="GO" id="GO:0005829">
    <property type="term" value="C:cytosol"/>
    <property type="evidence" value="ECO:0007669"/>
    <property type="project" value="TreeGrafter"/>
</dbReference>
<dbReference type="InterPro" id="IPR023214">
    <property type="entry name" value="HAD_sf"/>
</dbReference>